<dbReference type="HAMAP" id="MF_00191">
    <property type="entry name" value="IspH"/>
    <property type="match status" value="1"/>
</dbReference>
<dbReference type="GO" id="GO:0046872">
    <property type="term" value="F:metal ion binding"/>
    <property type="evidence" value="ECO:0007669"/>
    <property type="project" value="UniProtKB-KW"/>
</dbReference>
<dbReference type="Pfam" id="PF02401">
    <property type="entry name" value="LYTB"/>
    <property type="match status" value="1"/>
</dbReference>
<dbReference type="InterPro" id="IPR003451">
    <property type="entry name" value="LytB/IspH"/>
</dbReference>
<evidence type="ECO:0000313" key="7">
    <source>
        <dbReference type="Proteomes" id="UP000287243"/>
    </source>
</evidence>
<evidence type="ECO:0000256" key="1">
    <source>
        <dbReference type="ARBA" id="ARBA00022485"/>
    </source>
</evidence>
<dbReference type="GO" id="GO:0050992">
    <property type="term" value="P:dimethylallyl diphosphate biosynthetic process"/>
    <property type="evidence" value="ECO:0007669"/>
    <property type="project" value="UniProtKB-UniRule"/>
</dbReference>
<feature type="binding site" evidence="5">
    <location>
        <position position="94"/>
    </location>
    <ligand>
        <name>[4Fe-4S] cluster</name>
        <dbReference type="ChEBI" id="CHEBI:49883"/>
    </ligand>
</feature>
<feature type="binding site" evidence="5">
    <location>
        <position position="262"/>
    </location>
    <ligand>
        <name>(2E)-4-hydroxy-3-methylbut-2-enyl diphosphate</name>
        <dbReference type="ChEBI" id="CHEBI:128753"/>
    </ligand>
</feature>
<feature type="binding site" evidence="5">
    <location>
        <position position="220"/>
    </location>
    <ligand>
        <name>isopentenyl diphosphate</name>
        <dbReference type="ChEBI" id="CHEBI:128769"/>
    </ligand>
</feature>
<evidence type="ECO:0000256" key="4">
    <source>
        <dbReference type="ARBA" id="ARBA00023014"/>
    </source>
</evidence>
<comment type="caution">
    <text evidence="5">Lacks conserved residue(s) required for the propagation of feature annotation.</text>
</comment>
<comment type="similarity">
    <text evidence="5">Belongs to the IspH family.</text>
</comment>
<dbReference type="KEGG" id="vai:BU251_06320"/>
<name>A0A410P7F0_VELA1</name>
<comment type="catalytic activity">
    <reaction evidence="5">
        <text>isopentenyl diphosphate + 2 oxidized [2Fe-2S]-[ferredoxin] + H2O = (2E)-4-hydroxy-3-methylbut-2-enyl diphosphate + 2 reduced [2Fe-2S]-[ferredoxin] + 2 H(+)</text>
        <dbReference type="Rhea" id="RHEA:24488"/>
        <dbReference type="Rhea" id="RHEA-COMP:10000"/>
        <dbReference type="Rhea" id="RHEA-COMP:10001"/>
        <dbReference type="ChEBI" id="CHEBI:15377"/>
        <dbReference type="ChEBI" id="CHEBI:15378"/>
        <dbReference type="ChEBI" id="CHEBI:33737"/>
        <dbReference type="ChEBI" id="CHEBI:33738"/>
        <dbReference type="ChEBI" id="CHEBI:128753"/>
        <dbReference type="ChEBI" id="CHEBI:128769"/>
        <dbReference type="EC" id="1.17.7.4"/>
    </reaction>
</comment>
<gene>
    <name evidence="5" type="primary">ispH</name>
    <name evidence="6" type="ORF">BU251_06320</name>
</gene>
<evidence type="ECO:0000256" key="5">
    <source>
        <dbReference type="HAMAP-Rule" id="MF_00191"/>
    </source>
</evidence>
<feature type="binding site" evidence="5">
    <location>
        <position position="220"/>
    </location>
    <ligand>
        <name>(2E)-4-hydroxy-3-methylbut-2-enyl diphosphate</name>
        <dbReference type="ChEBI" id="CHEBI:128753"/>
    </ligand>
</feature>
<dbReference type="PANTHER" id="PTHR30426">
    <property type="entry name" value="4-HYDROXY-3-METHYLBUT-2-ENYL DIPHOSPHATE REDUCTASE"/>
    <property type="match status" value="1"/>
</dbReference>
<keyword evidence="2 5" id="KW-0479">Metal-binding</keyword>
<feature type="binding site" evidence="5">
    <location>
        <position position="72"/>
    </location>
    <ligand>
        <name>dimethylallyl diphosphate</name>
        <dbReference type="ChEBI" id="CHEBI:57623"/>
    </ligand>
</feature>
<keyword evidence="3 5" id="KW-0408">Iron</keyword>
<feature type="binding site" evidence="5">
    <location>
        <position position="262"/>
    </location>
    <ligand>
        <name>dimethylallyl diphosphate</name>
        <dbReference type="ChEBI" id="CHEBI:57623"/>
    </ligand>
</feature>
<feature type="binding site" evidence="5">
    <location>
        <position position="122"/>
    </location>
    <ligand>
        <name>dimethylallyl diphosphate</name>
        <dbReference type="ChEBI" id="CHEBI:57623"/>
    </ligand>
</feature>
<dbReference type="NCBIfam" id="TIGR00216">
    <property type="entry name" value="ispH_lytB"/>
    <property type="match status" value="1"/>
</dbReference>
<dbReference type="GO" id="GO:0051539">
    <property type="term" value="F:4 iron, 4 sulfur cluster binding"/>
    <property type="evidence" value="ECO:0007669"/>
    <property type="project" value="UniProtKB-UniRule"/>
</dbReference>
<evidence type="ECO:0000256" key="2">
    <source>
        <dbReference type="ARBA" id="ARBA00022723"/>
    </source>
</evidence>
<proteinExistence type="inferred from homology"/>
<dbReference type="GO" id="GO:0016114">
    <property type="term" value="P:terpenoid biosynthetic process"/>
    <property type="evidence" value="ECO:0007669"/>
    <property type="project" value="UniProtKB-UniRule"/>
</dbReference>
<dbReference type="PANTHER" id="PTHR30426:SF0">
    <property type="entry name" value="4-HYDROXY-3-METHYLBUT-2-ENYL DIPHOSPHATE REDUCTASE"/>
    <property type="match status" value="1"/>
</dbReference>
<dbReference type="EC" id="1.17.7.4" evidence="5"/>
<feature type="binding site" evidence="5">
    <location>
        <position position="72"/>
    </location>
    <ligand>
        <name>(2E)-4-hydroxy-3-methylbut-2-enyl diphosphate</name>
        <dbReference type="ChEBI" id="CHEBI:128753"/>
    </ligand>
</feature>
<comment type="pathway">
    <text evidence="5">Isoprenoid biosynthesis; isopentenyl diphosphate biosynthesis via DXP pathway; isopentenyl diphosphate from 1-deoxy-D-xylulose 5-phosphate: step 6/6.</text>
</comment>
<reference evidence="6 7" key="1">
    <citation type="submission" date="2017-01" db="EMBL/GenBank/DDBJ databases">
        <title>First insights into the biology of 'candidatus Vampirococcus archaeovorus'.</title>
        <authorList>
            <person name="Kizina J."/>
            <person name="Jordan S."/>
            <person name="Stueber K."/>
            <person name="Reinhardt R."/>
            <person name="Harder J."/>
        </authorList>
    </citation>
    <scope>NUCLEOTIDE SEQUENCE [LARGE SCALE GENOMIC DNA]</scope>
    <source>
        <strain evidence="6 7">LiM</strain>
    </source>
</reference>
<feature type="binding site" evidence="5">
    <location>
        <position position="220"/>
    </location>
    <ligand>
        <name>dimethylallyl diphosphate</name>
        <dbReference type="ChEBI" id="CHEBI:57623"/>
    </ligand>
</feature>
<comment type="catalytic activity">
    <reaction evidence="5">
        <text>dimethylallyl diphosphate + 2 oxidized [2Fe-2S]-[ferredoxin] + H2O = (2E)-4-hydroxy-3-methylbut-2-enyl diphosphate + 2 reduced [2Fe-2S]-[ferredoxin] + 2 H(+)</text>
        <dbReference type="Rhea" id="RHEA:24825"/>
        <dbReference type="Rhea" id="RHEA-COMP:10000"/>
        <dbReference type="Rhea" id="RHEA-COMP:10001"/>
        <dbReference type="ChEBI" id="CHEBI:15377"/>
        <dbReference type="ChEBI" id="CHEBI:15378"/>
        <dbReference type="ChEBI" id="CHEBI:33737"/>
        <dbReference type="ChEBI" id="CHEBI:33738"/>
        <dbReference type="ChEBI" id="CHEBI:57623"/>
        <dbReference type="ChEBI" id="CHEBI:128753"/>
        <dbReference type="EC" id="1.17.7.4"/>
    </reaction>
</comment>
<feature type="binding site" evidence="5">
    <location>
        <position position="190"/>
    </location>
    <ligand>
        <name>[4Fe-4S] cluster</name>
        <dbReference type="ChEBI" id="CHEBI:49883"/>
    </ligand>
</feature>
<comment type="function">
    <text evidence="5">Catalyzes the conversion of 1-hydroxy-2-methyl-2-(E)-butenyl 4-diphosphate (HMBPP) into a mixture of isopentenyl diphosphate (IPP) and dimethylallyl diphosphate (DMAPP). Acts in the terminal step of the DOXP/MEP pathway for isoprenoid precursor biosynthesis.</text>
</comment>
<keyword evidence="5" id="KW-0414">Isoprene biosynthesis</keyword>
<feature type="binding site" evidence="5">
    <location>
        <position position="12"/>
    </location>
    <ligand>
        <name>[4Fe-4S] cluster</name>
        <dbReference type="ChEBI" id="CHEBI:49883"/>
    </ligand>
</feature>
<dbReference type="EMBL" id="CP019384">
    <property type="protein sequence ID" value="QAT18043.1"/>
    <property type="molecule type" value="Genomic_DNA"/>
</dbReference>
<feature type="binding site" evidence="5">
    <location>
        <position position="122"/>
    </location>
    <ligand>
        <name>(2E)-4-hydroxy-3-methylbut-2-enyl diphosphate</name>
        <dbReference type="ChEBI" id="CHEBI:128753"/>
    </ligand>
</feature>
<comment type="cofactor">
    <cofactor evidence="5">
        <name>[4Fe-4S] cluster</name>
        <dbReference type="ChEBI" id="CHEBI:49883"/>
    </cofactor>
    <text evidence="5">Binds 1 [4Fe-4S] cluster per subunit.</text>
</comment>
<keyword evidence="4 5" id="KW-0411">Iron-sulfur</keyword>
<sequence length="280" mass="31009">MKINLAKSAGFCFGVRRAITIALKTTAKHKDVRMLGDIVHNEDVIAMMERTGVKKIRTLRKNRGQTLVIRAHGLSASVFKRAQKLGYIVVDATCPMVKEIHRIARRMEQEKRRIIIIGDKKHDEVRGIKGQLKTKAFVVSSVGAAARLPFPKIKKAAVVIQSTQDEENALGILQLIASKVRDLKFFNTICAPTRVKQAEIKAIPLKNDVAIIIGSGASANTRRLFEIARKLNPRTYWVRSAGDIRPRWLKGISSIGITTGASTPDSTTQQVITRLRALSA</sequence>
<feature type="binding site" evidence="5">
    <location>
        <position position="262"/>
    </location>
    <ligand>
        <name>isopentenyl diphosphate</name>
        <dbReference type="ChEBI" id="CHEBI:128769"/>
    </ligand>
</feature>
<dbReference type="GO" id="GO:0051745">
    <property type="term" value="F:4-hydroxy-3-methylbut-2-enyl diphosphate reductase activity"/>
    <property type="evidence" value="ECO:0007669"/>
    <property type="project" value="UniProtKB-UniRule"/>
</dbReference>
<dbReference type="Proteomes" id="UP000287243">
    <property type="component" value="Chromosome"/>
</dbReference>
<comment type="pathway">
    <text evidence="5">Isoprenoid biosynthesis; dimethylallyl diphosphate biosynthesis; dimethylallyl diphosphate from (2E)-4-hydroxy-3-methylbutenyl diphosphate: step 1/1.</text>
</comment>
<keyword evidence="5" id="KW-0560">Oxidoreductase</keyword>
<dbReference type="AlphaFoldDB" id="A0A410P7F0"/>
<dbReference type="GO" id="GO:0019288">
    <property type="term" value="P:isopentenyl diphosphate biosynthetic process, methylerythritol 4-phosphate pathway"/>
    <property type="evidence" value="ECO:0007669"/>
    <property type="project" value="UniProtKB-UniRule"/>
</dbReference>
<feature type="binding site" evidence="5">
    <location>
        <position position="72"/>
    </location>
    <ligand>
        <name>isopentenyl diphosphate</name>
        <dbReference type="ChEBI" id="CHEBI:128769"/>
    </ligand>
</feature>
<keyword evidence="7" id="KW-1185">Reference proteome</keyword>
<dbReference type="CDD" id="cd13944">
    <property type="entry name" value="lytB_ispH"/>
    <property type="match status" value="1"/>
</dbReference>
<protein>
    <recommendedName>
        <fullName evidence="5">4-hydroxy-3-methylbut-2-enyl diphosphate reductase</fullName>
        <shortName evidence="5">HMBPP reductase</shortName>
        <ecNumber evidence="5">1.17.7.4</ecNumber>
    </recommendedName>
</protein>
<feature type="active site" description="Proton donor" evidence="5">
    <location>
        <position position="124"/>
    </location>
</feature>
<evidence type="ECO:0000256" key="3">
    <source>
        <dbReference type="ARBA" id="ARBA00023004"/>
    </source>
</evidence>
<dbReference type="Gene3D" id="3.40.50.11270">
    <property type="match status" value="1"/>
</dbReference>
<feature type="binding site" evidence="5">
    <location>
        <position position="218"/>
    </location>
    <ligand>
        <name>(2E)-4-hydroxy-3-methylbut-2-enyl diphosphate</name>
        <dbReference type="ChEBI" id="CHEBI:128753"/>
    </ligand>
</feature>
<feature type="binding site" evidence="5">
    <location>
        <position position="122"/>
    </location>
    <ligand>
        <name>isopentenyl diphosphate</name>
        <dbReference type="ChEBI" id="CHEBI:128769"/>
    </ligand>
</feature>
<feature type="binding site" evidence="5">
    <location>
        <position position="40"/>
    </location>
    <ligand>
        <name>isopentenyl diphosphate</name>
        <dbReference type="ChEBI" id="CHEBI:128769"/>
    </ligand>
</feature>
<dbReference type="UniPathway" id="UPA00056">
    <property type="reaction ID" value="UER00097"/>
</dbReference>
<feature type="binding site" evidence="5">
    <location>
        <position position="218"/>
    </location>
    <ligand>
        <name>isopentenyl diphosphate</name>
        <dbReference type="ChEBI" id="CHEBI:128769"/>
    </ligand>
</feature>
<feature type="binding site" evidence="5">
    <location>
        <position position="40"/>
    </location>
    <ligand>
        <name>dimethylallyl diphosphate</name>
        <dbReference type="ChEBI" id="CHEBI:57623"/>
    </ligand>
</feature>
<feature type="binding site" evidence="5">
    <location>
        <position position="40"/>
    </location>
    <ligand>
        <name>(2E)-4-hydroxy-3-methylbut-2-enyl diphosphate</name>
        <dbReference type="ChEBI" id="CHEBI:128753"/>
    </ligand>
</feature>
<accession>A0A410P7F0</accession>
<feature type="binding site" evidence="5">
    <location>
        <position position="218"/>
    </location>
    <ligand>
        <name>dimethylallyl diphosphate</name>
        <dbReference type="ChEBI" id="CHEBI:57623"/>
    </ligand>
</feature>
<dbReference type="Gene3D" id="3.40.1010.20">
    <property type="entry name" value="4-hydroxy-3-methylbut-2-enyl diphosphate reductase, catalytic domain"/>
    <property type="match status" value="2"/>
</dbReference>
<feature type="binding site" evidence="5">
    <location>
        <position position="162"/>
    </location>
    <ligand>
        <name>(2E)-4-hydroxy-3-methylbut-2-enyl diphosphate</name>
        <dbReference type="ChEBI" id="CHEBI:128753"/>
    </ligand>
</feature>
<organism evidence="6 7">
    <name type="scientific">Velamenicoccus archaeovorus</name>
    <dbReference type="NCBI Taxonomy" id="1930593"/>
    <lineage>
        <taxon>Bacteria</taxon>
        <taxon>Pseudomonadati</taxon>
        <taxon>Candidatus Omnitrophota</taxon>
        <taxon>Candidatus Velamenicoccus</taxon>
    </lineage>
</organism>
<evidence type="ECO:0000313" key="6">
    <source>
        <dbReference type="EMBL" id="QAT18043.1"/>
    </source>
</evidence>
<keyword evidence="1 5" id="KW-0004">4Fe-4S</keyword>
<dbReference type="UniPathway" id="UPA00059">
    <property type="reaction ID" value="UER00105"/>
</dbReference>